<dbReference type="Proteomes" id="UP001206925">
    <property type="component" value="Unassembled WGS sequence"/>
</dbReference>
<keyword evidence="5" id="KW-1185">Reference proteome</keyword>
<keyword evidence="2" id="KW-0378">Hydrolase</keyword>
<dbReference type="AlphaFoldDB" id="A0AAD5C1C3"/>
<dbReference type="InterPro" id="IPR008380">
    <property type="entry name" value="HAD-SF_hydro_IG_5-nucl"/>
</dbReference>
<proteinExistence type="predicted"/>
<feature type="non-terminal residue" evidence="4">
    <location>
        <position position="1"/>
    </location>
</feature>
<keyword evidence="1" id="KW-0479">Metal-binding</keyword>
<evidence type="ECO:0000256" key="3">
    <source>
        <dbReference type="ARBA" id="ARBA00022842"/>
    </source>
</evidence>
<dbReference type="Pfam" id="PF05761">
    <property type="entry name" value="5_nucleotid"/>
    <property type="match status" value="1"/>
</dbReference>
<dbReference type="EMBL" id="JAMZMK010010065">
    <property type="protein sequence ID" value="KAI7733205.1"/>
    <property type="molecule type" value="Genomic_DNA"/>
</dbReference>
<dbReference type="GO" id="GO:0016787">
    <property type="term" value="F:hydrolase activity"/>
    <property type="evidence" value="ECO:0007669"/>
    <property type="project" value="UniProtKB-KW"/>
</dbReference>
<evidence type="ECO:0000313" key="4">
    <source>
        <dbReference type="EMBL" id="KAI7733205.1"/>
    </source>
</evidence>
<accession>A0AAD5C1C3</accession>
<evidence type="ECO:0000256" key="1">
    <source>
        <dbReference type="ARBA" id="ARBA00022723"/>
    </source>
</evidence>
<sequence length="36" mass="4222">YSRIYTDVRSAVDMCHRDGTLKEMVAKDPKKTIVFF</sequence>
<comment type="caution">
    <text evidence="4">The sequence shown here is derived from an EMBL/GenBank/DDBJ whole genome shotgun (WGS) entry which is preliminary data.</text>
</comment>
<evidence type="ECO:0000313" key="5">
    <source>
        <dbReference type="Proteomes" id="UP001206925"/>
    </source>
</evidence>
<reference evidence="4" key="1">
    <citation type="submission" date="2022-06" db="EMBL/GenBank/DDBJ databases">
        <title>Uncovering the hologenomic basis of an extraordinary plant invasion.</title>
        <authorList>
            <person name="Bieker V.C."/>
            <person name="Martin M.D."/>
            <person name="Gilbert T."/>
            <person name="Hodgins K."/>
            <person name="Battlay P."/>
            <person name="Petersen B."/>
            <person name="Wilson J."/>
        </authorList>
    </citation>
    <scope>NUCLEOTIDE SEQUENCE</scope>
    <source>
        <strain evidence="4">AA19_3_7</strain>
        <tissue evidence="4">Leaf</tissue>
    </source>
</reference>
<evidence type="ECO:0000256" key="2">
    <source>
        <dbReference type="ARBA" id="ARBA00022801"/>
    </source>
</evidence>
<organism evidence="4 5">
    <name type="scientific">Ambrosia artemisiifolia</name>
    <name type="common">Common ragweed</name>
    <dbReference type="NCBI Taxonomy" id="4212"/>
    <lineage>
        <taxon>Eukaryota</taxon>
        <taxon>Viridiplantae</taxon>
        <taxon>Streptophyta</taxon>
        <taxon>Embryophyta</taxon>
        <taxon>Tracheophyta</taxon>
        <taxon>Spermatophyta</taxon>
        <taxon>Magnoliopsida</taxon>
        <taxon>eudicotyledons</taxon>
        <taxon>Gunneridae</taxon>
        <taxon>Pentapetalae</taxon>
        <taxon>asterids</taxon>
        <taxon>campanulids</taxon>
        <taxon>Asterales</taxon>
        <taxon>Asteraceae</taxon>
        <taxon>Asteroideae</taxon>
        <taxon>Heliantheae alliance</taxon>
        <taxon>Heliantheae</taxon>
        <taxon>Ambrosia</taxon>
    </lineage>
</organism>
<name>A0AAD5C1C3_AMBAR</name>
<protein>
    <submittedName>
        <fullName evidence="4">Uncharacterized protein</fullName>
    </submittedName>
</protein>
<dbReference type="GO" id="GO:0046872">
    <property type="term" value="F:metal ion binding"/>
    <property type="evidence" value="ECO:0007669"/>
    <property type="project" value="UniProtKB-KW"/>
</dbReference>
<gene>
    <name evidence="4" type="ORF">M8C21_006169</name>
</gene>
<keyword evidence="3" id="KW-0460">Magnesium</keyword>